<gene>
    <name evidence="2" type="ORF">EOW66_05320</name>
</gene>
<reference evidence="3" key="1">
    <citation type="submission" date="2019-01" db="EMBL/GenBank/DDBJ databases">
        <title>Sinorhodobacter populi sp. nov. isolated from the symptomatic bark tissue of Populus euramericana canker.</title>
        <authorList>
            <person name="Li Y."/>
        </authorList>
    </citation>
    <scope>NUCLEOTIDE SEQUENCE [LARGE SCALE GENOMIC DNA]</scope>
    <source>
        <strain evidence="3">CGMCC 1.12963</strain>
    </source>
</reference>
<keyword evidence="3" id="KW-1185">Reference proteome</keyword>
<comment type="caution">
    <text evidence="2">The sequence shown here is derived from an EMBL/GenBank/DDBJ whole genome shotgun (WGS) entry which is preliminary data.</text>
</comment>
<evidence type="ECO:0000313" key="3">
    <source>
        <dbReference type="Proteomes" id="UP000288071"/>
    </source>
</evidence>
<organism evidence="2 3">
    <name type="scientific">Paenirhodobacter huangdaonensis</name>
    <dbReference type="NCBI Taxonomy" id="2501515"/>
    <lineage>
        <taxon>Bacteria</taxon>
        <taxon>Pseudomonadati</taxon>
        <taxon>Pseudomonadota</taxon>
        <taxon>Alphaproteobacteria</taxon>
        <taxon>Rhodobacterales</taxon>
        <taxon>Rhodobacter group</taxon>
        <taxon>Paenirhodobacter</taxon>
    </lineage>
</organism>
<protein>
    <submittedName>
        <fullName evidence="2">Uncharacterized protein</fullName>
    </submittedName>
</protein>
<name>A0A3S3MRY1_9RHOB</name>
<feature type="transmembrane region" description="Helical" evidence="1">
    <location>
        <begin position="114"/>
        <end position="136"/>
    </location>
</feature>
<dbReference type="GO" id="GO:0016020">
    <property type="term" value="C:membrane"/>
    <property type="evidence" value="ECO:0007669"/>
    <property type="project" value="GOC"/>
</dbReference>
<dbReference type="EMBL" id="SAVA01000002">
    <property type="protein sequence ID" value="RWR54033.1"/>
    <property type="molecule type" value="Genomic_DNA"/>
</dbReference>
<keyword evidence="1" id="KW-0812">Transmembrane</keyword>
<evidence type="ECO:0000313" key="2">
    <source>
        <dbReference type="EMBL" id="RWR54033.1"/>
    </source>
</evidence>
<feature type="transmembrane region" description="Helical" evidence="1">
    <location>
        <begin position="58"/>
        <end position="80"/>
    </location>
</feature>
<evidence type="ECO:0000256" key="1">
    <source>
        <dbReference type="SAM" id="Phobius"/>
    </source>
</evidence>
<feature type="transmembrane region" description="Helical" evidence="1">
    <location>
        <begin position="142"/>
        <end position="160"/>
    </location>
</feature>
<keyword evidence="1" id="KW-1133">Transmembrane helix</keyword>
<accession>A0A3S3MRY1</accession>
<keyword evidence="1" id="KW-0472">Membrane</keyword>
<dbReference type="RefSeq" id="WP_128155401.1">
    <property type="nucleotide sequence ID" value="NZ_JBHSOM010000016.1"/>
</dbReference>
<dbReference type="AlphaFoldDB" id="A0A3S3MRY1"/>
<reference evidence="2 3" key="2">
    <citation type="submission" date="2019-01" db="EMBL/GenBank/DDBJ databases">
        <title>Sinorhodobacter populi sp. nov. isolated from the symptomatic bark tissue of Populus euramericana canker.</title>
        <authorList>
            <person name="Xu G."/>
        </authorList>
    </citation>
    <scope>NUCLEOTIDE SEQUENCE [LARGE SCALE GENOMIC DNA]</scope>
    <source>
        <strain evidence="2 3">CGMCC 1.12963</strain>
    </source>
</reference>
<dbReference type="GO" id="GO:0006506">
    <property type="term" value="P:GPI anchor biosynthetic process"/>
    <property type="evidence" value="ECO:0007669"/>
    <property type="project" value="UniProtKB-UniPathway"/>
</dbReference>
<dbReference type="Proteomes" id="UP000288071">
    <property type="component" value="Unassembled WGS sequence"/>
</dbReference>
<feature type="transmembrane region" description="Helical" evidence="1">
    <location>
        <begin position="26"/>
        <end position="46"/>
    </location>
</feature>
<sequence length="193" mass="21673">MKVSLTAILKAHFGTLKNLGEERLSLWDMLLFFGIPIIAGFLSWLWCIHLSEDVFSVSISVFAIFSALLFSVQVAMYGVFRSDRKATGDSILDGEERKLAEETRELLREINANVSYLIFLSCAAVTIFLVFFAAPVPDRLEAAILIAVYLHFLLTVAMILKRAHEIFDAEYAKPLRFKSNKIPASKAPDQPVE</sequence>
<proteinExistence type="predicted"/>
<dbReference type="UniPathway" id="UPA00196"/>